<dbReference type="Proteomes" id="UP000428330">
    <property type="component" value="Chromosome"/>
</dbReference>
<accession>A0A6I6IRN5</accession>
<reference evidence="8" key="1">
    <citation type="submission" date="2018-12" db="EMBL/GenBank/DDBJ databases">
        <title>Complete genome sequence of Roseovarius sp. MME-070.</title>
        <authorList>
            <person name="Nam Y.-D."/>
            <person name="Kang J."/>
            <person name="Chung W.-H."/>
            <person name="Park Y.S."/>
        </authorList>
    </citation>
    <scope>NUCLEOTIDE SEQUENCE [LARGE SCALE GENOMIC DNA]</scope>
    <source>
        <strain evidence="8">MME-070</strain>
    </source>
</reference>
<keyword evidence="7" id="KW-0413">Isomerase</keyword>
<dbReference type="PROSITE" id="PS51257">
    <property type="entry name" value="PROKAR_LIPOPROTEIN"/>
    <property type="match status" value="1"/>
</dbReference>
<dbReference type="InterPro" id="IPR008816">
    <property type="entry name" value="Gly_zipper_2TM_dom"/>
</dbReference>
<dbReference type="GO" id="GO:0009279">
    <property type="term" value="C:cell outer membrane"/>
    <property type="evidence" value="ECO:0007669"/>
    <property type="project" value="UniProtKB-SubCell"/>
</dbReference>
<proteinExistence type="inferred from homology"/>
<gene>
    <name evidence="7" type="ORF">EI983_08000</name>
</gene>
<evidence type="ECO:0000259" key="6">
    <source>
        <dbReference type="Pfam" id="PF05433"/>
    </source>
</evidence>
<dbReference type="GO" id="GO:0016853">
    <property type="term" value="F:isomerase activity"/>
    <property type="evidence" value="ECO:0007669"/>
    <property type="project" value="UniProtKB-KW"/>
</dbReference>
<dbReference type="OrthoDB" id="7876153at2"/>
<feature type="signal peptide" evidence="5">
    <location>
        <begin position="1"/>
        <end position="20"/>
    </location>
</feature>
<sequence>MSKLNVMVAGVCLMALTACGGGPAARTAVGAAGGAAAGYAAADLLGADSDWKIIGALSGAAAGTLIARNSRNGRCAYSDGKGGYYKRRC</sequence>
<evidence type="ECO:0000313" key="8">
    <source>
        <dbReference type="Proteomes" id="UP000428330"/>
    </source>
</evidence>
<keyword evidence="4" id="KW-0449">Lipoprotein</keyword>
<keyword evidence="5" id="KW-0732">Signal</keyword>
<protein>
    <recommendedName>
        <fullName evidence="3">17 kDa surface antigen</fullName>
    </recommendedName>
</protein>
<comment type="similarity">
    <text evidence="2">Belongs to the rickettsiale 17 kDa surface antigen family.</text>
</comment>
<evidence type="ECO:0000313" key="7">
    <source>
        <dbReference type="EMBL" id="QGX98227.1"/>
    </source>
</evidence>
<dbReference type="KEGG" id="rom:EI983_08000"/>
<dbReference type="AlphaFoldDB" id="A0A6I6IRN5"/>
<dbReference type="Pfam" id="PF05433">
    <property type="entry name" value="Rick_17kDa_Anti"/>
    <property type="match status" value="1"/>
</dbReference>
<feature type="domain" description="Glycine zipper 2TM" evidence="6">
    <location>
        <begin position="30"/>
        <end position="69"/>
    </location>
</feature>
<dbReference type="EMBL" id="CP034348">
    <property type="protein sequence ID" value="QGX98227.1"/>
    <property type="molecule type" value="Genomic_DNA"/>
</dbReference>
<evidence type="ECO:0000256" key="4">
    <source>
        <dbReference type="ARBA" id="ARBA00023288"/>
    </source>
</evidence>
<organism evidence="7 8">
    <name type="scientific">Roseovarius faecimaris</name>
    <dbReference type="NCBI Taxonomy" id="2494550"/>
    <lineage>
        <taxon>Bacteria</taxon>
        <taxon>Pseudomonadati</taxon>
        <taxon>Pseudomonadota</taxon>
        <taxon>Alphaproteobacteria</taxon>
        <taxon>Rhodobacterales</taxon>
        <taxon>Roseobacteraceae</taxon>
        <taxon>Roseovarius</taxon>
    </lineage>
</organism>
<evidence type="ECO:0000256" key="5">
    <source>
        <dbReference type="SAM" id="SignalP"/>
    </source>
</evidence>
<feature type="chain" id="PRO_5026221484" description="17 kDa surface antigen" evidence="5">
    <location>
        <begin position="21"/>
        <end position="89"/>
    </location>
</feature>
<evidence type="ECO:0000256" key="1">
    <source>
        <dbReference type="ARBA" id="ARBA00004459"/>
    </source>
</evidence>
<name>A0A6I6IRN5_9RHOB</name>
<dbReference type="RefSeq" id="WP_157706859.1">
    <property type="nucleotide sequence ID" value="NZ_CP034348.1"/>
</dbReference>
<keyword evidence="8" id="KW-1185">Reference proteome</keyword>
<evidence type="ECO:0000256" key="2">
    <source>
        <dbReference type="ARBA" id="ARBA00008681"/>
    </source>
</evidence>
<evidence type="ECO:0000256" key="3">
    <source>
        <dbReference type="ARBA" id="ARBA00015281"/>
    </source>
</evidence>
<comment type="subcellular location">
    <subcellularLocation>
        <location evidence="1">Cell outer membrane</location>
        <topology evidence="1">Lipid-anchor</topology>
    </subcellularLocation>
</comment>